<dbReference type="OrthoDB" id="10621781at2759"/>
<sequence>MATLGSAMENNAKTVQLSRLELLDKKATVEKNVLQKKIKCERLETAYKKAQEEYLNEEKKLSVVEGKLASTEEALKAAQILDAVSSLLRSGVLPGATKTPEAAENDKMETKEDISEDESMNHEPDDTKPDDTKPDDTKPAETETVDNQPGTNRELKTDDNPPDENAEAPLPTSPQRKVTRSRAE</sequence>
<dbReference type="EMBL" id="KV417282">
    <property type="protein sequence ID" value="KZO96895.1"/>
    <property type="molecule type" value="Genomic_DNA"/>
</dbReference>
<evidence type="ECO:0000313" key="3">
    <source>
        <dbReference type="EMBL" id="KZO96895.1"/>
    </source>
</evidence>
<accession>A0A167MN93</accession>
<keyword evidence="4" id="KW-1185">Reference proteome</keyword>
<feature type="compositionally biased region" description="Basic and acidic residues" evidence="2">
    <location>
        <begin position="104"/>
        <end position="141"/>
    </location>
</feature>
<dbReference type="Proteomes" id="UP000076738">
    <property type="component" value="Unassembled WGS sequence"/>
</dbReference>
<keyword evidence="1" id="KW-0175">Coiled coil</keyword>
<dbReference type="AlphaFoldDB" id="A0A167MN93"/>
<feature type="coiled-coil region" evidence="1">
    <location>
        <begin position="33"/>
        <end position="67"/>
    </location>
</feature>
<evidence type="ECO:0000256" key="1">
    <source>
        <dbReference type="SAM" id="Coils"/>
    </source>
</evidence>
<evidence type="ECO:0000313" key="4">
    <source>
        <dbReference type="Proteomes" id="UP000076738"/>
    </source>
</evidence>
<reference evidence="3 4" key="1">
    <citation type="journal article" date="2016" name="Mol. Biol. Evol.">
        <title>Comparative Genomics of Early-Diverging Mushroom-Forming Fungi Provides Insights into the Origins of Lignocellulose Decay Capabilities.</title>
        <authorList>
            <person name="Nagy L.G."/>
            <person name="Riley R."/>
            <person name="Tritt A."/>
            <person name="Adam C."/>
            <person name="Daum C."/>
            <person name="Floudas D."/>
            <person name="Sun H."/>
            <person name="Yadav J.S."/>
            <person name="Pangilinan J."/>
            <person name="Larsson K.H."/>
            <person name="Matsuura K."/>
            <person name="Barry K."/>
            <person name="Labutti K."/>
            <person name="Kuo R."/>
            <person name="Ohm R.A."/>
            <person name="Bhattacharya S.S."/>
            <person name="Shirouzu T."/>
            <person name="Yoshinaga Y."/>
            <person name="Martin F.M."/>
            <person name="Grigoriev I.V."/>
            <person name="Hibbett D.S."/>
        </authorList>
    </citation>
    <scope>NUCLEOTIDE SEQUENCE [LARGE SCALE GENOMIC DNA]</scope>
    <source>
        <strain evidence="3 4">TUFC12733</strain>
    </source>
</reference>
<proteinExistence type="predicted"/>
<evidence type="ECO:0000256" key="2">
    <source>
        <dbReference type="SAM" id="MobiDB-lite"/>
    </source>
</evidence>
<gene>
    <name evidence="3" type="ORF">CALVIDRAFT_103602</name>
</gene>
<protein>
    <submittedName>
        <fullName evidence="3">Uncharacterized protein</fullName>
    </submittedName>
</protein>
<name>A0A167MN93_CALVF</name>
<feature type="region of interest" description="Disordered" evidence="2">
    <location>
        <begin position="89"/>
        <end position="184"/>
    </location>
</feature>
<organism evidence="3 4">
    <name type="scientific">Calocera viscosa (strain TUFC12733)</name>
    <dbReference type="NCBI Taxonomy" id="1330018"/>
    <lineage>
        <taxon>Eukaryota</taxon>
        <taxon>Fungi</taxon>
        <taxon>Dikarya</taxon>
        <taxon>Basidiomycota</taxon>
        <taxon>Agaricomycotina</taxon>
        <taxon>Dacrymycetes</taxon>
        <taxon>Dacrymycetales</taxon>
        <taxon>Dacrymycetaceae</taxon>
        <taxon>Calocera</taxon>
    </lineage>
</organism>